<feature type="domain" description="Peptidase S26" evidence="7">
    <location>
        <begin position="104"/>
        <end position="300"/>
    </location>
</feature>
<feature type="transmembrane region" description="Helical" evidence="6">
    <location>
        <begin position="21"/>
        <end position="40"/>
    </location>
</feature>
<comment type="caution">
    <text evidence="6">Lacks conserved residue(s) required for the propagation of feature annotation.</text>
</comment>
<evidence type="ECO:0000313" key="9">
    <source>
        <dbReference type="Proteomes" id="UP000662747"/>
    </source>
</evidence>
<evidence type="ECO:0000256" key="4">
    <source>
        <dbReference type="ARBA" id="ARBA00019232"/>
    </source>
</evidence>
<feature type="transmembrane region" description="Helical" evidence="6">
    <location>
        <begin position="91"/>
        <end position="112"/>
    </location>
</feature>
<keyword evidence="5 6" id="KW-0378">Hydrolase</keyword>
<dbReference type="SUPFAM" id="SSF51306">
    <property type="entry name" value="LexA/Signal peptidase"/>
    <property type="match status" value="1"/>
</dbReference>
<keyword evidence="6" id="KW-1133">Transmembrane helix</keyword>
<dbReference type="InterPro" id="IPR000223">
    <property type="entry name" value="Pept_S26A_signal_pept_1"/>
</dbReference>
<dbReference type="PANTHER" id="PTHR43390:SF1">
    <property type="entry name" value="CHLOROPLAST PROCESSING PEPTIDASE"/>
    <property type="match status" value="1"/>
</dbReference>
<dbReference type="Pfam" id="PF10502">
    <property type="entry name" value="Peptidase_S26"/>
    <property type="match status" value="1"/>
</dbReference>
<keyword evidence="6" id="KW-0645">Protease</keyword>
<comment type="similarity">
    <text evidence="2 6">Belongs to the peptidase S26 family.</text>
</comment>
<evidence type="ECO:0000256" key="3">
    <source>
        <dbReference type="ARBA" id="ARBA00013208"/>
    </source>
</evidence>
<dbReference type="EC" id="3.4.21.89" evidence="3 6"/>
<evidence type="ECO:0000259" key="7">
    <source>
        <dbReference type="Pfam" id="PF10502"/>
    </source>
</evidence>
<dbReference type="Gene3D" id="2.10.109.10">
    <property type="entry name" value="Umud Fragment, subunit A"/>
    <property type="match status" value="1"/>
</dbReference>
<dbReference type="InterPro" id="IPR019757">
    <property type="entry name" value="Pept_S26A_signal_pept_1_Lys-AS"/>
</dbReference>
<dbReference type="InterPro" id="IPR019533">
    <property type="entry name" value="Peptidase_S26"/>
</dbReference>
<keyword evidence="6" id="KW-0472">Membrane</keyword>
<comment type="subcellular location">
    <subcellularLocation>
        <location evidence="6">Membrane</location>
        <topology evidence="6">Single-pass type II membrane protein</topology>
    </subcellularLocation>
</comment>
<gene>
    <name evidence="8" type="primary">lepB</name>
    <name evidence="8" type="ORF">JY651_38200</name>
</gene>
<organism evidence="8 9">
    <name type="scientific">Pyxidicoccus parkwayensis</name>
    <dbReference type="NCBI Taxonomy" id="2813578"/>
    <lineage>
        <taxon>Bacteria</taxon>
        <taxon>Pseudomonadati</taxon>
        <taxon>Myxococcota</taxon>
        <taxon>Myxococcia</taxon>
        <taxon>Myxococcales</taxon>
        <taxon>Cystobacterineae</taxon>
        <taxon>Myxococcaceae</taxon>
        <taxon>Pyxidicoccus</taxon>
    </lineage>
</organism>
<keyword evidence="6" id="KW-0812">Transmembrane</keyword>
<proteinExistence type="inferred from homology"/>
<feature type="transmembrane region" description="Helical" evidence="6">
    <location>
        <begin position="46"/>
        <end position="79"/>
    </location>
</feature>
<protein>
    <recommendedName>
        <fullName evidence="4 6">Signal peptidase I</fullName>
        <ecNumber evidence="3 6">3.4.21.89</ecNumber>
    </recommendedName>
</protein>
<dbReference type="CDD" id="cd06530">
    <property type="entry name" value="S26_SPase_I"/>
    <property type="match status" value="1"/>
</dbReference>
<dbReference type="NCBIfam" id="TIGR02227">
    <property type="entry name" value="sigpep_I_bact"/>
    <property type="match status" value="1"/>
</dbReference>
<dbReference type="Proteomes" id="UP000662747">
    <property type="component" value="Chromosome"/>
</dbReference>
<dbReference type="PANTHER" id="PTHR43390">
    <property type="entry name" value="SIGNAL PEPTIDASE I"/>
    <property type="match status" value="1"/>
</dbReference>
<evidence type="ECO:0000256" key="2">
    <source>
        <dbReference type="ARBA" id="ARBA00009370"/>
    </source>
</evidence>
<dbReference type="PROSITE" id="PS00761">
    <property type="entry name" value="SPASE_I_3"/>
    <property type="match status" value="1"/>
</dbReference>
<dbReference type="PROSITE" id="PS00760">
    <property type="entry name" value="SPASE_I_2"/>
    <property type="match status" value="1"/>
</dbReference>
<dbReference type="RefSeq" id="WP_206722574.1">
    <property type="nucleotide sequence ID" value="NZ_CP071090.1"/>
</dbReference>
<evidence type="ECO:0000313" key="8">
    <source>
        <dbReference type="EMBL" id="QSQ20995.1"/>
    </source>
</evidence>
<keyword evidence="9" id="KW-1185">Reference proteome</keyword>
<dbReference type="PRINTS" id="PR00727">
    <property type="entry name" value="LEADERPTASE"/>
</dbReference>
<evidence type="ECO:0000256" key="1">
    <source>
        <dbReference type="ARBA" id="ARBA00000677"/>
    </source>
</evidence>
<accession>A0ABX7NTZ5</accession>
<dbReference type="InterPro" id="IPR019758">
    <property type="entry name" value="Pept_S26A_signal_pept_1_CS"/>
</dbReference>
<comment type="catalytic activity">
    <reaction evidence="1 6">
        <text>Cleavage of hydrophobic, N-terminal signal or leader sequences from secreted and periplasmic proteins.</text>
        <dbReference type="EC" id="3.4.21.89"/>
    </reaction>
</comment>
<dbReference type="GO" id="GO:0009003">
    <property type="term" value="F:signal peptidase activity"/>
    <property type="evidence" value="ECO:0007669"/>
    <property type="project" value="UniProtKB-EC"/>
</dbReference>
<evidence type="ECO:0000256" key="5">
    <source>
        <dbReference type="ARBA" id="ARBA00022801"/>
    </source>
</evidence>
<dbReference type="InterPro" id="IPR036286">
    <property type="entry name" value="LexA/Signal_pep-like_sf"/>
</dbReference>
<sequence length="320" mass="34503">MSEAPSPAIPEPLRVSRRRRVFAVLLSLLPMPGAGHWLLGLWGRGLFFLGVMLLCFALVPFVGVAALVLLLVVYLAAAVDAGRVRPPAGGVPSRGIAALCVLCFVVIGSQVARGIRTLVAEPWHVPSAAMEPTLLPGDQFFTDKTVSAPVRRRPVERGEVIVFTSVDDPNKDYVKRVVAVGGDTVALRDRQLFLDGQPVARARLPDCAGLELSRPQDGCELYAETLGAHHYQVLYSPQVPQAPFPDAEHGCPDGTEADGDGCRVANGYLFVLGDNRDNSSDSRYWGAVPESHLKGVATSVHFSLSPTWNARWARVGQRVP</sequence>
<evidence type="ECO:0000256" key="6">
    <source>
        <dbReference type="RuleBase" id="RU362042"/>
    </source>
</evidence>
<dbReference type="EMBL" id="CP071090">
    <property type="protein sequence ID" value="QSQ20995.1"/>
    <property type="molecule type" value="Genomic_DNA"/>
</dbReference>
<reference evidence="8 9" key="1">
    <citation type="submission" date="2021-02" db="EMBL/GenBank/DDBJ databases">
        <title>De Novo genome assembly of isolated myxobacteria.</title>
        <authorList>
            <person name="Stevens D.C."/>
        </authorList>
    </citation>
    <scope>NUCLEOTIDE SEQUENCE [LARGE SCALE GENOMIC DNA]</scope>
    <source>
        <strain evidence="9">SCPEA02</strain>
    </source>
</reference>
<name>A0ABX7NTZ5_9BACT</name>